<feature type="region of interest" description="Disordered" evidence="2">
    <location>
        <begin position="1014"/>
        <end position="1079"/>
    </location>
</feature>
<dbReference type="GeneID" id="8232468"/>
<accession>E0VAL0</accession>
<evidence type="ECO:0000313" key="6">
    <source>
        <dbReference type="EMBL" id="EEB10416.1"/>
    </source>
</evidence>
<dbReference type="GO" id="GO:0051897">
    <property type="term" value="P:positive regulation of phosphatidylinositol 3-kinase/protein kinase B signal transduction"/>
    <property type="evidence" value="ECO:0007669"/>
    <property type="project" value="TreeGrafter"/>
</dbReference>
<feature type="region of interest" description="Disordered" evidence="2">
    <location>
        <begin position="1199"/>
        <end position="1254"/>
    </location>
</feature>
<dbReference type="SUPFAM" id="SSF48371">
    <property type="entry name" value="ARM repeat"/>
    <property type="match status" value="1"/>
</dbReference>
<dbReference type="SMART" id="SM01308">
    <property type="entry name" value="RICTOR_N"/>
    <property type="match status" value="1"/>
</dbReference>
<dbReference type="Pfam" id="PF14664">
    <property type="entry name" value="RICTOR_N"/>
    <property type="match status" value="1"/>
</dbReference>
<evidence type="ECO:0008006" key="9">
    <source>
        <dbReference type="Google" id="ProtNLM"/>
    </source>
</evidence>
<dbReference type="InterPro" id="IPR028267">
    <property type="entry name" value="Pianissimo_N"/>
</dbReference>
<dbReference type="SMART" id="SM01307">
    <property type="entry name" value="RICTOR_M"/>
    <property type="match status" value="1"/>
</dbReference>
<dbReference type="Pfam" id="PF14663">
    <property type="entry name" value="RasGEF_N_2"/>
    <property type="match status" value="1"/>
</dbReference>
<dbReference type="GO" id="GO:0043539">
    <property type="term" value="F:protein serine/threonine kinase activator activity"/>
    <property type="evidence" value="ECO:0007669"/>
    <property type="project" value="TreeGrafter"/>
</dbReference>
<name>E0VAL0_PEDHC</name>
<dbReference type="EMBL" id="AAZO01000473">
    <property type="status" value="NOT_ANNOTATED_CDS"/>
    <property type="molecule type" value="Genomic_DNA"/>
</dbReference>
<feature type="domain" description="Rapamycin-insensitive companion of mTOR N-terminal" evidence="4">
    <location>
        <begin position="62"/>
        <end position="426"/>
    </location>
</feature>
<dbReference type="Pfam" id="PF14666">
    <property type="entry name" value="RICTOR_M"/>
    <property type="match status" value="1"/>
</dbReference>
<feature type="region of interest" description="Disordered" evidence="2">
    <location>
        <begin position="1279"/>
        <end position="1303"/>
    </location>
</feature>
<evidence type="ECO:0000259" key="5">
    <source>
        <dbReference type="SMART" id="SM01310"/>
    </source>
</evidence>
<dbReference type="OrthoDB" id="271111at2759"/>
<dbReference type="KEGG" id="phu:Phum_PHUM040500"/>
<dbReference type="EMBL" id="DS235008">
    <property type="protein sequence ID" value="EEB10416.1"/>
    <property type="molecule type" value="Genomic_DNA"/>
</dbReference>
<keyword evidence="8" id="KW-1185">Reference proteome</keyword>
<reference evidence="6" key="2">
    <citation type="submission" date="2007-04" db="EMBL/GenBank/DDBJ databases">
        <title>The genome of the human body louse.</title>
        <authorList>
            <consortium name="The Human Body Louse Genome Consortium"/>
            <person name="Kirkness E."/>
            <person name="Walenz B."/>
            <person name="Hass B."/>
            <person name="Bruggner R."/>
            <person name="Strausberg R."/>
        </authorList>
    </citation>
    <scope>NUCLEOTIDE SEQUENCE</scope>
    <source>
        <strain evidence="6">USDA</strain>
    </source>
</reference>
<dbReference type="OMA" id="PVWTDEY"/>
<dbReference type="HOGENOM" id="CLU_001013_2_0_1"/>
<dbReference type="RefSeq" id="XP_002423154.1">
    <property type="nucleotide sequence ID" value="XM_002423109.1"/>
</dbReference>
<dbReference type="InterPro" id="IPR029453">
    <property type="entry name" value="Rictor_IV"/>
</dbReference>
<dbReference type="Pfam" id="PF14668">
    <property type="entry name" value="RICTOR_V"/>
    <property type="match status" value="1"/>
</dbReference>
<evidence type="ECO:0000256" key="1">
    <source>
        <dbReference type="ARBA" id="ARBA00008878"/>
    </source>
</evidence>
<proteinExistence type="inferred from homology"/>
<dbReference type="VEuPathDB" id="VectorBase:PHUM040500"/>
<feature type="domain" description="Rapamycin-insensitive companion of mTOR middle" evidence="3">
    <location>
        <begin position="468"/>
        <end position="692"/>
    </location>
</feature>
<reference evidence="7" key="3">
    <citation type="submission" date="2021-02" db="UniProtKB">
        <authorList>
            <consortium name="EnsemblMetazoa"/>
        </authorList>
    </citation>
    <scope>IDENTIFICATION</scope>
    <source>
        <strain evidence="7">USDA</strain>
    </source>
</reference>
<protein>
    <recommendedName>
        <fullName evidence="9">Rapamycin-insensitive companion of mTOR</fullName>
    </recommendedName>
</protein>
<dbReference type="STRING" id="121224.E0VAL0"/>
<dbReference type="InParanoid" id="E0VAL0"/>
<evidence type="ECO:0000313" key="7">
    <source>
        <dbReference type="EnsemblMetazoa" id="PHUM040500-PA"/>
    </source>
</evidence>
<dbReference type="SMART" id="SM01310">
    <property type="entry name" value="RICTOR_V"/>
    <property type="match status" value="1"/>
</dbReference>
<dbReference type="InterPro" id="IPR029452">
    <property type="entry name" value="RICTOR_V"/>
</dbReference>
<organism>
    <name type="scientific">Pediculus humanus subsp. corporis</name>
    <name type="common">Body louse</name>
    <dbReference type="NCBI Taxonomy" id="121224"/>
    <lineage>
        <taxon>Eukaryota</taxon>
        <taxon>Metazoa</taxon>
        <taxon>Ecdysozoa</taxon>
        <taxon>Arthropoda</taxon>
        <taxon>Hexapoda</taxon>
        <taxon>Insecta</taxon>
        <taxon>Pterygota</taxon>
        <taxon>Neoptera</taxon>
        <taxon>Paraneoptera</taxon>
        <taxon>Psocodea</taxon>
        <taxon>Troctomorpha</taxon>
        <taxon>Phthiraptera</taxon>
        <taxon>Anoplura</taxon>
        <taxon>Pediculidae</taxon>
        <taxon>Pediculus</taxon>
    </lineage>
</organism>
<gene>
    <name evidence="7" type="primary">8232468</name>
    <name evidence="6" type="ORF">Phum_PHUM040500</name>
</gene>
<reference evidence="6" key="1">
    <citation type="submission" date="2007-04" db="EMBL/GenBank/DDBJ databases">
        <title>Annotation of Pediculus humanus corporis strain USDA.</title>
        <authorList>
            <person name="Kirkness E."/>
            <person name="Hannick L."/>
            <person name="Hass B."/>
            <person name="Bruggner R."/>
            <person name="Lawson D."/>
            <person name="Bidwell S."/>
            <person name="Joardar V."/>
            <person name="Caler E."/>
            <person name="Walenz B."/>
            <person name="Inman J."/>
            <person name="Schobel S."/>
            <person name="Galinsky K."/>
            <person name="Amedeo P."/>
            <person name="Strausberg R."/>
        </authorList>
    </citation>
    <scope>NUCLEOTIDE SEQUENCE</scope>
    <source>
        <strain evidence="6">USDA</strain>
    </source>
</reference>
<evidence type="ECO:0000259" key="4">
    <source>
        <dbReference type="SMART" id="SM01308"/>
    </source>
</evidence>
<evidence type="ECO:0000256" key="2">
    <source>
        <dbReference type="SAM" id="MobiDB-lite"/>
    </source>
</evidence>
<sequence length="1475" mass="167689">MAVTSWMLRERTFRTGRSFSRYKSENEEDTIDLDISKDINENAYEILTNLIKKQGLTDGKKLGYLNIFAKLVEQAGSGNEKFTMIKEDMLCCLKVGLVSENTLVRAGGLRVVRYFISTPDDVILLNKLQIPNLIARSIDLVLKNDHERIQAFRLALKILTICPKHFSTAVTRSLVSLANSISENKDRMINSCLAILCQLCVLNPELFLECNGQTALLRSTLEIFHPRINECLVGCLLFLMNKPETRFKANIQLEYLTSIYCDWQRNRNKKDQSNIYTSSVLSILAALRTWTGVFYLCQPNKVSGMKAIVDVLYLNQFEVRKAILELLYEIFGLDYEEWTDEMDIALKSIDPSKYQDTWSLNDKFIAAEGKDLLPHKASLIVYGLIECGLLSALVEVAITTDAILSVPAVILLGLPTLIHYAANGSPKEKTQALMAVSYLCKIHELLKNRPAPFIGKQSKTTKKKFIDMQIKNVEDHIKDSRVLNVTDFKKWNWNHILTSLECQNESFIRLDDLQYKNFIQKLVSFYKPSSNEYCNIKYNSKTQNNNIYTITSFALWNFLLQSEDGEARKILTDFLTDLNLKFKEIVCQSNIHEILFSPQQLNSTLSQHYFLMVGYLLSSDNGTQVLTNSSILQTLMEIVKNFKHEYYVKLILSSLNYNSSEAARDILSKAMTSTVDNVRIYATELLLVLARTDVNNFSQWGLDLLIGQIYDENKVIANASINILHELSYDQSLISIRPALLHLGDKGHLLLIRFLSTVTGFTFLSDANFVQNELENWEKEYNHRYVGLMEADVHDSLTLFQRNEEGKYLKRFSNSKHKWKDTFIYPHLYGELSQHEKGFQALVQNGFIFKMIQTIQNGYCNTDAEIMELKSSLWGISNMATSVLGLELIEQENLVQTIVNIAQNCSVLSVRATAFYSICLISTTIGGANALSKYGWYSVRHNRCEKWPILETEYLLMDEANDSKTQDDYESLSSVVTYESDDADSIILDCQKSSVDVRSPLFKVKKASTLPTGMVPDFEEKRKRERRSTMESQSSEGSEEVVKSPGIPILRRNHHQRSYSESFYKKKRHSSDTSFDGNETHQKLSFQDAIGLATLQSLHSYRRPDIMSFVNSELEQPDFRKRFSSQERISNSPKSDFEAHNPPKLFANTSSTSLSSLVHKTLSQTPDVKNPSNFSYKGISLPKVLVDFFVMTTDVSDKKEERKDLRKRGSHSFSEMEQVKELEEIEDEDSIPSSSSDDTESGESKKSGKKFKKSNRIRHNPTTCIACCMKVFKGKRQRKISSESYRLRTDTESSQGNPSETSPIQINGDLNRQSYPNAFQDPCLYSSVCEVLSNSVCRVTARRFIQELFLDVSFSKVFDDSAYLLQQYTPTALVSNPNSTGDTISNKNSSLASVSPPLDSIVSERGDEDKEINIPKISIPKSKCTSPTSLTTLFENVPSTQFQIIQKDFESLGTIQDFSSHNKICNSNEKISNAS</sequence>
<dbReference type="EMBL" id="AAZO01000474">
    <property type="status" value="NOT_ANNOTATED_CDS"/>
    <property type="molecule type" value="Genomic_DNA"/>
</dbReference>
<dbReference type="GO" id="GO:0038203">
    <property type="term" value="P:TORC2 signaling"/>
    <property type="evidence" value="ECO:0007669"/>
    <property type="project" value="TreeGrafter"/>
</dbReference>
<dbReference type="eggNOG" id="KOG3694">
    <property type="taxonomic scope" value="Eukaryota"/>
</dbReference>
<dbReference type="InterPro" id="IPR029451">
    <property type="entry name" value="RICTOR_M"/>
</dbReference>
<dbReference type="InterPro" id="IPR028268">
    <property type="entry name" value="Pianissimo_fam"/>
</dbReference>
<feature type="domain" description="Rapamycin-insensitive companion of mTOR" evidence="5">
    <location>
        <begin position="866"/>
        <end position="938"/>
    </location>
</feature>
<dbReference type="FunCoup" id="E0VAL0">
    <property type="interactions" value="439"/>
</dbReference>
<dbReference type="GO" id="GO:0031932">
    <property type="term" value="C:TORC2 complex"/>
    <property type="evidence" value="ECO:0007669"/>
    <property type="project" value="InterPro"/>
</dbReference>
<dbReference type="CTD" id="8232468"/>
<dbReference type="PANTHER" id="PTHR13298:SF11">
    <property type="entry name" value="RAPAMYCIN-INSENSITIVE COMPANION OF MTOR"/>
    <property type="match status" value="1"/>
</dbReference>
<dbReference type="InterPro" id="IPR016024">
    <property type="entry name" value="ARM-type_fold"/>
</dbReference>
<comment type="similarity">
    <text evidence="1">Belongs to the RICTOR family.</text>
</comment>
<dbReference type="EnsemblMetazoa" id="PHUM040500-RA">
    <property type="protein sequence ID" value="PHUM040500-PA"/>
    <property type="gene ID" value="PHUM040500"/>
</dbReference>
<dbReference type="SMART" id="SM01303">
    <property type="entry name" value="RasGEF_N_2"/>
    <property type="match status" value="1"/>
</dbReference>
<evidence type="ECO:0000313" key="8">
    <source>
        <dbReference type="Proteomes" id="UP000009046"/>
    </source>
</evidence>
<dbReference type="PANTHER" id="PTHR13298">
    <property type="entry name" value="CYTOSOLIC REGULATOR PIANISSIMO"/>
    <property type="match status" value="1"/>
</dbReference>
<dbReference type="Proteomes" id="UP000009046">
    <property type="component" value="Unassembled WGS sequence"/>
</dbReference>
<feature type="compositionally biased region" description="Polar residues" evidence="2">
    <location>
        <begin position="1292"/>
        <end position="1303"/>
    </location>
</feature>
<evidence type="ECO:0000259" key="3">
    <source>
        <dbReference type="SMART" id="SM01307"/>
    </source>
</evidence>